<organism evidence="2 3">
    <name type="scientific">Streptomyces violascens</name>
    <dbReference type="NCBI Taxonomy" id="67381"/>
    <lineage>
        <taxon>Bacteria</taxon>
        <taxon>Bacillati</taxon>
        <taxon>Actinomycetota</taxon>
        <taxon>Actinomycetes</taxon>
        <taxon>Kitasatosporales</taxon>
        <taxon>Streptomycetaceae</taxon>
        <taxon>Streptomyces</taxon>
    </lineage>
</organism>
<keyword evidence="3" id="KW-1185">Reference proteome</keyword>
<comment type="caution">
    <text evidence="2">The sequence shown here is derived from an EMBL/GenBank/DDBJ whole genome shotgun (WGS) entry which is preliminary data.</text>
</comment>
<reference evidence="2" key="1">
    <citation type="submission" date="2024-05" db="EMBL/GenBank/DDBJ databases">
        <title>Whole genome shotgun sequence of Streptomyces violascens NBRC 12920.</title>
        <authorList>
            <person name="Komaki H."/>
            <person name="Tamura T."/>
        </authorList>
    </citation>
    <scope>NUCLEOTIDE SEQUENCE</scope>
    <source>
        <strain evidence="2">NBRC 12920</strain>
    </source>
</reference>
<feature type="region of interest" description="Disordered" evidence="1">
    <location>
        <begin position="453"/>
        <end position="522"/>
    </location>
</feature>
<evidence type="ECO:0000256" key="1">
    <source>
        <dbReference type="SAM" id="MobiDB-lite"/>
    </source>
</evidence>
<dbReference type="RefSeq" id="WP_189971344.1">
    <property type="nucleotide sequence ID" value="NZ_BMUA01000046.1"/>
</dbReference>
<sequence length="578" mass="62976">MSQEVTDIQRWLDEKPNSRGFCVIGKGKSVHLSRGNDESLCGKMMISAGSRYVDSTDVLDYNPCRTCWKIMERESAELEEGAHVAAKLKLSEVRGDVPVGSATGSNGTVHAIKDVDEKGRNVAYCPTKMKTPIRRWGLAMEQNPNLELCAACSKVVPTGDVEVTTTNVAIPGLGRTVPAKVVKPVDADTTNEKTEKDAMAAKATMTKAVQEEVAAQIRASIERLPSLIAEGKDDSAKELSEEISKEIPKITGTGAAALKAKLRAELTKADADAKKAKADAEKADKPAAKKAAAKKAAKPAKGAEVATRETKDPMKVVGIPELIAQGIELVKEVAANEFNGAYKIAQKIFAMRTNILDEQEDPDLGGRRQASKDAASLLWDGVLNALPPEGEDENADVIRDSIGQLKKQQRNAMIDVAVLYVRWLDTEEPKDENEAASLAVERAKFKKMTEAHPDLKPSEAIHKYYDDNNKPLPKKTRAETAKENRDRKALEKAKLEEAVKAGELSEEEAAATLSGGDEKEKTPKELRAAYVLRVTNSFKKQVKEIRAIENAEEQEEALDELTSLISDLRKALKAETKV</sequence>
<dbReference type="Pfam" id="PF25746">
    <property type="entry name" value="Phage_Repressor_c"/>
    <property type="match status" value="1"/>
</dbReference>
<proteinExistence type="predicted"/>
<dbReference type="EMBL" id="BNDY01000013">
    <property type="protein sequence ID" value="GHI39636.1"/>
    <property type="molecule type" value="Genomic_DNA"/>
</dbReference>
<feature type="compositionally biased region" description="Basic and acidic residues" evidence="1">
    <location>
        <begin position="276"/>
        <end position="287"/>
    </location>
</feature>
<name>A0ABQ3QQT4_9ACTN</name>
<evidence type="ECO:0000313" key="3">
    <source>
        <dbReference type="Proteomes" id="UP001050808"/>
    </source>
</evidence>
<feature type="compositionally biased region" description="Basic and acidic residues" evidence="1">
    <location>
        <begin position="453"/>
        <end position="469"/>
    </location>
</feature>
<dbReference type="InterPro" id="IPR058005">
    <property type="entry name" value="Repressor_C"/>
</dbReference>
<accession>A0ABQ3QQT4</accession>
<evidence type="ECO:0000313" key="2">
    <source>
        <dbReference type="EMBL" id="GHI39636.1"/>
    </source>
</evidence>
<dbReference type="Proteomes" id="UP001050808">
    <property type="component" value="Unassembled WGS sequence"/>
</dbReference>
<feature type="region of interest" description="Disordered" evidence="1">
    <location>
        <begin position="276"/>
        <end position="307"/>
    </location>
</feature>
<gene>
    <name evidence="2" type="ORF">Sviol_40440</name>
</gene>
<protein>
    <submittedName>
        <fullName evidence="2">Uncharacterized protein</fullName>
    </submittedName>
</protein>
<feature type="compositionally biased region" description="Basic and acidic residues" evidence="1">
    <location>
        <begin position="476"/>
        <end position="500"/>
    </location>
</feature>